<dbReference type="GO" id="GO:0003700">
    <property type="term" value="F:DNA-binding transcription factor activity"/>
    <property type="evidence" value="ECO:0007669"/>
    <property type="project" value="InterPro"/>
</dbReference>
<reference evidence="6 7" key="1">
    <citation type="submission" date="2019-09" db="EMBL/GenBank/DDBJ databases">
        <authorList>
            <person name="Dittami M. S."/>
        </authorList>
    </citation>
    <scope>NUCLEOTIDE SEQUENCE [LARGE SCALE GENOMIC DNA]</scope>
    <source>
        <strain evidence="6">SPHINGO391</strain>
    </source>
</reference>
<dbReference type="InterPro" id="IPR036388">
    <property type="entry name" value="WH-like_DNA-bd_sf"/>
</dbReference>
<dbReference type="FunFam" id="1.10.10.10:FF:000001">
    <property type="entry name" value="LysR family transcriptional regulator"/>
    <property type="match status" value="1"/>
</dbReference>
<evidence type="ECO:0000259" key="5">
    <source>
        <dbReference type="PROSITE" id="PS50931"/>
    </source>
</evidence>
<accession>A0A5E7XWF6</accession>
<dbReference type="PANTHER" id="PTHR30537">
    <property type="entry name" value="HTH-TYPE TRANSCRIPTIONAL REGULATOR"/>
    <property type="match status" value="1"/>
</dbReference>
<dbReference type="PRINTS" id="PR00039">
    <property type="entry name" value="HTHLYSR"/>
</dbReference>
<gene>
    <name evidence="6" type="ORF">SPHINGO391_240029</name>
</gene>
<sequence length="264" mass="28704">MTDHFNGIAVFVEVANAASFTRADERLGLTKSAVSKAITRLEERLGETLFTRSTRNLTLTVSGEAYLASCVAAIDILRDTEDALGGHGEAPRGRLRIDMPAAFGRRVLVPLLTEICKANPDLQLSLSFTDRVIDPIEEGVDLVVRFGRSRDAAGLMAKTLVEQPQHICASPAYLARHGTPASLDDLAQHVCLVGFRSVRAYGLASAVSGQMFVARTPRTISPGRSNRSRPSIECHFSDGEKFVDRSAVARLNGHAFHDRIDEFA</sequence>
<dbReference type="EMBL" id="CABVLI010000017">
    <property type="protein sequence ID" value="VVS98576.1"/>
    <property type="molecule type" value="Genomic_DNA"/>
</dbReference>
<evidence type="ECO:0000256" key="2">
    <source>
        <dbReference type="ARBA" id="ARBA00023015"/>
    </source>
</evidence>
<organism evidence="6 7">
    <name type="scientific">Sphingomonas aurantiaca</name>
    <dbReference type="NCBI Taxonomy" id="185949"/>
    <lineage>
        <taxon>Bacteria</taxon>
        <taxon>Pseudomonadati</taxon>
        <taxon>Pseudomonadota</taxon>
        <taxon>Alphaproteobacteria</taxon>
        <taxon>Sphingomonadales</taxon>
        <taxon>Sphingomonadaceae</taxon>
        <taxon>Sphingomonas</taxon>
    </lineage>
</organism>
<keyword evidence="3" id="KW-0238">DNA-binding</keyword>
<dbReference type="InterPro" id="IPR005119">
    <property type="entry name" value="LysR_subst-bd"/>
</dbReference>
<dbReference type="Proteomes" id="UP000326857">
    <property type="component" value="Unassembled WGS sequence"/>
</dbReference>
<feature type="domain" description="HTH lysR-type" evidence="5">
    <location>
        <begin position="1"/>
        <end position="60"/>
    </location>
</feature>
<dbReference type="Pfam" id="PF00126">
    <property type="entry name" value="HTH_1"/>
    <property type="match status" value="1"/>
</dbReference>
<dbReference type="PANTHER" id="PTHR30537:SF5">
    <property type="entry name" value="HTH-TYPE TRANSCRIPTIONAL ACTIVATOR TTDR-RELATED"/>
    <property type="match status" value="1"/>
</dbReference>
<evidence type="ECO:0000256" key="3">
    <source>
        <dbReference type="ARBA" id="ARBA00023125"/>
    </source>
</evidence>
<proteinExistence type="inferred from homology"/>
<dbReference type="AlphaFoldDB" id="A0A5E7XWF6"/>
<dbReference type="PROSITE" id="PS50931">
    <property type="entry name" value="HTH_LYSR"/>
    <property type="match status" value="1"/>
</dbReference>
<evidence type="ECO:0000256" key="1">
    <source>
        <dbReference type="ARBA" id="ARBA00009437"/>
    </source>
</evidence>
<dbReference type="SUPFAM" id="SSF46785">
    <property type="entry name" value="Winged helix' DNA-binding domain"/>
    <property type="match status" value="1"/>
</dbReference>
<evidence type="ECO:0000313" key="7">
    <source>
        <dbReference type="Proteomes" id="UP000326857"/>
    </source>
</evidence>
<name>A0A5E7XWF6_9SPHN</name>
<evidence type="ECO:0000256" key="4">
    <source>
        <dbReference type="ARBA" id="ARBA00023163"/>
    </source>
</evidence>
<dbReference type="InterPro" id="IPR036390">
    <property type="entry name" value="WH_DNA-bd_sf"/>
</dbReference>
<dbReference type="Gene3D" id="1.10.10.10">
    <property type="entry name" value="Winged helix-like DNA-binding domain superfamily/Winged helix DNA-binding domain"/>
    <property type="match status" value="1"/>
</dbReference>
<keyword evidence="4" id="KW-0804">Transcription</keyword>
<dbReference type="Gene3D" id="3.40.190.290">
    <property type="match status" value="1"/>
</dbReference>
<dbReference type="InterPro" id="IPR000847">
    <property type="entry name" value="LysR_HTH_N"/>
</dbReference>
<comment type="similarity">
    <text evidence="1">Belongs to the LysR transcriptional regulatory family.</text>
</comment>
<keyword evidence="2" id="KW-0805">Transcription regulation</keyword>
<dbReference type="SUPFAM" id="SSF53850">
    <property type="entry name" value="Periplasmic binding protein-like II"/>
    <property type="match status" value="1"/>
</dbReference>
<dbReference type="InterPro" id="IPR058163">
    <property type="entry name" value="LysR-type_TF_proteobact-type"/>
</dbReference>
<evidence type="ECO:0000313" key="6">
    <source>
        <dbReference type="EMBL" id="VVS98576.1"/>
    </source>
</evidence>
<protein>
    <recommendedName>
        <fullName evidence="5">HTH lysR-type domain-containing protein</fullName>
    </recommendedName>
</protein>
<dbReference type="Pfam" id="PF03466">
    <property type="entry name" value="LysR_substrate"/>
    <property type="match status" value="1"/>
</dbReference>
<dbReference type="GO" id="GO:0003677">
    <property type="term" value="F:DNA binding"/>
    <property type="evidence" value="ECO:0007669"/>
    <property type="project" value="UniProtKB-KW"/>
</dbReference>